<organism evidence="11 12">
    <name type="scientific">Solobacterium moorei F0204</name>
    <dbReference type="NCBI Taxonomy" id="706433"/>
    <lineage>
        <taxon>Bacteria</taxon>
        <taxon>Bacillati</taxon>
        <taxon>Bacillota</taxon>
        <taxon>Erysipelotrichia</taxon>
        <taxon>Erysipelotrichales</taxon>
        <taxon>Erysipelotrichaceae</taxon>
        <taxon>Solobacterium</taxon>
    </lineage>
</organism>
<dbReference type="InterPro" id="IPR051088">
    <property type="entry name" value="PTS_Sugar-EIIC/EIIB"/>
</dbReference>
<gene>
    <name evidence="11" type="ORF">HMPREF9430_01547</name>
</gene>
<dbReference type="InterPro" id="IPR004796">
    <property type="entry name" value="PTS_IIC_cello"/>
</dbReference>
<sequence>MNTFTDKLQKWLSPMVNFAGSNKYFTAIRDAFSITTAFLIAGSLALILQIFVTGSGGLAGVAGFEWLANYSHIFSTINFVGVSCISLEVVAVLGYQLGKVNKTKPVITMILSISCFLTMLDQDNVGGSLGAKSLFLALIVGLTSTALFKWLMSFEKIKIKMPEGVPPMIADSFNTLIPTMLVMLVYGLIAGILYGQAGVYINDVIYNVIQAPFTNVAESLPGLLVVLVFQQLFWWMGIHGNNAMKGAMSTFWEGGLALNAELIAAGQVATHWNTINFQHLFICLGGSGQVIGLAVAILLFSKRKDQKEITKASMLPVICGIDEPLVYGLPIMLNPTYLIPFLVAPIVCGVIGYVAATSGFLQSAYIRDVSGMPMFIQQFLGYNGQVSAIILTVVCIILSTLIYAPFVLLDNRMNGQETSETK</sequence>
<feature type="transmembrane region" description="Helical" evidence="9">
    <location>
        <begin position="134"/>
        <end position="152"/>
    </location>
</feature>
<evidence type="ECO:0000313" key="11">
    <source>
        <dbReference type="EMBL" id="EFW23742.1"/>
    </source>
</evidence>
<evidence type="ECO:0000256" key="2">
    <source>
        <dbReference type="ARBA" id="ARBA00022448"/>
    </source>
</evidence>
<feature type="transmembrane region" description="Helical" evidence="9">
    <location>
        <begin position="31"/>
        <end position="52"/>
    </location>
</feature>
<dbReference type="InterPro" id="IPR003352">
    <property type="entry name" value="PTS_EIIC"/>
</dbReference>
<dbReference type="RefSeq" id="WP_006526353.1">
    <property type="nucleotide sequence ID" value="NZ_GL637665.1"/>
</dbReference>
<dbReference type="PANTHER" id="PTHR33989:SF4">
    <property type="entry name" value="PTS SYSTEM N,N'-DIACETYLCHITOBIOSE-SPECIFIC EIIC COMPONENT"/>
    <property type="match status" value="1"/>
</dbReference>
<accession>E7MQ22</accession>
<evidence type="ECO:0000256" key="4">
    <source>
        <dbReference type="ARBA" id="ARBA00022597"/>
    </source>
</evidence>
<keyword evidence="4 8" id="KW-0762">Sugar transport</keyword>
<evidence type="ECO:0000256" key="5">
    <source>
        <dbReference type="ARBA" id="ARBA00022692"/>
    </source>
</evidence>
<feature type="transmembrane region" description="Helical" evidence="9">
    <location>
        <begin position="382"/>
        <end position="404"/>
    </location>
</feature>
<dbReference type="PIRSF" id="PIRSF006351">
    <property type="entry name" value="PTS_EIIC-Cellobiose"/>
    <property type="match status" value="1"/>
</dbReference>
<dbReference type="HOGENOM" id="CLU_029688_1_2_9"/>
<dbReference type="OrthoDB" id="1641940at2"/>
<dbReference type="InterPro" id="IPR004501">
    <property type="entry name" value="PTS_EIIC_3"/>
</dbReference>
<dbReference type="EMBL" id="AECQ01000031">
    <property type="protein sequence ID" value="EFW23742.1"/>
    <property type="molecule type" value="Genomic_DNA"/>
</dbReference>
<evidence type="ECO:0000256" key="3">
    <source>
        <dbReference type="ARBA" id="ARBA00022475"/>
    </source>
</evidence>
<evidence type="ECO:0000256" key="6">
    <source>
        <dbReference type="ARBA" id="ARBA00022989"/>
    </source>
</evidence>
<dbReference type="Pfam" id="PF02378">
    <property type="entry name" value="PTS_EIIC"/>
    <property type="match status" value="1"/>
</dbReference>
<feature type="transmembrane region" description="Helical" evidence="9">
    <location>
        <begin position="278"/>
        <end position="300"/>
    </location>
</feature>
<keyword evidence="5 9" id="KW-0812">Transmembrane</keyword>
<feature type="transmembrane region" description="Helical" evidence="9">
    <location>
        <begin position="339"/>
        <end position="361"/>
    </location>
</feature>
<keyword evidence="7 8" id="KW-0472">Membrane</keyword>
<reference evidence="11 12" key="1">
    <citation type="submission" date="2010-08" db="EMBL/GenBank/DDBJ databases">
        <authorList>
            <person name="Weinstock G."/>
            <person name="Sodergren E."/>
            <person name="Clifton S."/>
            <person name="Fulton L."/>
            <person name="Fulton B."/>
            <person name="Courtney L."/>
            <person name="Fronick C."/>
            <person name="Harrison M."/>
            <person name="Strong C."/>
            <person name="Farmer C."/>
            <person name="Delahaunty K."/>
            <person name="Markovic C."/>
            <person name="Hall O."/>
            <person name="Minx P."/>
            <person name="Tomlinson C."/>
            <person name="Mitreva M."/>
            <person name="Hou S."/>
            <person name="Chen J."/>
            <person name="Wollam A."/>
            <person name="Pepin K.H."/>
            <person name="Johnson M."/>
            <person name="Bhonagiri V."/>
            <person name="Zhang X."/>
            <person name="Suruliraj S."/>
            <person name="Warren W."/>
            <person name="Chinwalla A."/>
            <person name="Mardis E.R."/>
            <person name="Wilson R.K."/>
        </authorList>
    </citation>
    <scope>NUCLEOTIDE SEQUENCE [LARGE SCALE GENOMIC DNA]</scope>
    <source>
        <strain evidence="11 12">F0204</strain>
    </source>
</reference>
<evidence type="ECO:0000313" key="12">
    <source>
        <dbReference type="Proteomes" id="UP000004097"/>
    </source>
</evidence>
<dbReference type="PANTHER" id="PTHR33989">
    <property type="match status" value="1"/>
</dbReference>
<dbReference type="PROSITE" id="PS51105">
    <property type="entry name" value="PTS_EIIC_TYPE_3"/>
    <property type="match status" value="1"/>
</dbReference>
<evidence type="ECO:0000256" key="1">
    <source>
        <dbReference type="ARBA" id="ARBA00004651"/>
    </source>
</evidence>
<name>E7MQ22_9FIRM</name>
<feature type="domain" description="PTS EIIC type-3" evidence="10">
    <location>
        <begin position="8"/>
        <end position="406"/>
    </location>
</feature>
<dbReference type="AlphaFoldDB" id="E7MQ22"/>
<keyword evidence="6 9" id="KW-1133">Transmembrane helix</keyword>
<keyword evidence="3 8" id="KW-1003">Cell membrane</keyword>
<feature type="transmembrane region" description="Helical" evidence="9">
    <location>
        <begin position="220"/>
        <end position="238"/>
    </location>
</feature>
<comment type="caution">
    <text evidence="11">The sequence shown here is derived from an EMBL/GenBank/DDBJ whole genome shotgun (WGS) entry which is preliminary data.</text>
</comment>
<dbReference type="GO" id="GO:0008982">
    <property type="term" value="F:protein-N(PI)-phosphohistidine-sugar phosphotransferase activity"/>
    <property type="evidence" value="ECO:0007669"/>
    <property type="project" value="UniProtKB-UniRule"/>
</dbReference>
<feature type="transmembrane region" description="Helical" evidence="9">
    <location>
        <begin position="173"/>
        <end position="194"/>
    </location>
</feature>
<dbReference type="GO" id="GO:0009401">
    <property type="term" value="P:phosphoenolpyruvate-dependent sugar phosphotransferase system"/>
    <property type="evidence" value="ECO:0007669"/>
    <property type="project" value="InterPro"/>
</dbReference>
<dbReference type="Proteomes" id="UP000004097">
    <property type="component" value="Unassembled WGS sequence"/>
</dbReference>
<feature type="transmembrane region" description="Helical" evidence="9">
    <location>
        <begin position="72"/>
        <end position="93"/>
    </location>
</feature>
<evidence type="ECO:0000256" key="9">
    <source>
        <dbReference type="SAM" id="Phobius"/>
    </source>
</evidence>
<dbReference type="STRING" id="706433.HMPREF9430_01547"/>
<proteinExistence type="predicted"/>
<dbReference type="GO" id="GO:0005886">
    <property type="term" value="C:plasma membrane"/>
    <property type="evidence" value="ECO:0007669"/>
    <property type="project" value="UniProtKB-SubCell"/>
</dbReference>
<keyword evidence="12" id="KW-1185">Reference proteome</keyword>
<protein>
    <recommendedName>
        <fullName evidence="8">Permease IIC component</fullName>
    </recommendedName>
</protein>
<keyword evidence="11" id="KW-0808">Transferase</keyword>
<dbReference type="eggNOG" id="COG1455">
    <property type="taxonomic scope" value="Bacteria"/>
</dbReference>
<keyword evidence="2 8" id="KW-0813">Transport</keyword>
<evidence type="ECO:0000259" key="10">
    <source>
        <dbReference type="PROSITE" id="PS51105"/>
    </source>
</evidence>
<evidence type="ECO:0000256" key="8">
    <source>
        <dbReference type="PIRNR" id="PIRNR006351"/>
    </source>
</evidence>
<comment type="subcellular location">
    <subcellularLocation>
        <location evidence="1">Cell membrane</location>
        <topology evidence="1">Multi-pass membrane protein</topology>
    </subcellularLocation>
</comment>
<comment type="function">
    <text evidence="8">The phosphoenolpyruvate-dependent sugar phosphotransferase system (PTS), a major carbohydrate active -transport system, catalyzes the phosphorylation of incoming sugar substrates concomitant with their translocation across the cell membrane.</text>
</comment>
<evidence type="ECO:0000256" key="7">
    <source>
        <dbReference type="ARBA" id="ARBA00023136"/>
    </source>
</evidence>